<accession>A0A8J6HAZ4</accession>
<proteinExistence type="predicted"/>
<reference evidence="2" key="2">
    <citation type="submission" date="2021-08" db="EMBL/GenBank/DDBJ databases">
        <authorList>
            <person name="Eriksson T."/>
        </authorList>
    </citation>
    <scope>NUCLEOTIDE SEQUENCE</scope>
    <source>
        <strain evidence="2">Stoneville</strain>
        <tissue evidence="2">Whole head</tissue>
    </source>
</reference>
<comment type="caution">
    <text evidence="2">The sequence shown here is derived from an EMBL/GenBank/DDBJ whole genome shotgun (WGS) entry which is preliminary data.</text>
</comment>
<gene>
    <name evidence="2" type="ORF">GEV33_011452</name>
</gene>
<name>A0A8J6HAZ4_TENMO</name>
<keyword evidence="3" id="KW-1185">Reference proteome</keyword>
<dbReference type="Proteomes" id="UP000719412">
    <property type="component" value="Unassembled WGS sequence"/>
</dbReference>
<evidence type="ECO:0000313" key="2">
    <source>
        <dbReference type="EMBL" id="KAH0811339.1"/>
    </source>
</evidence>
<evidence type="ECO:0000256" key="1">
    <source>
        <dbReference type="SAM" id="MobiDB-lite"/>
    </source>
</evidence>
<feature type="compositionally biased region" description="Acidic residues" evidence="1">
    <location>
        <begin position="105"/>
        <end position="118"/>
    </location>
</feature>
<organism evidence="2 3">
    <name type="scientific">Tenebrio molitor</name>
    <name type="common">Yellow mealworm beetle</name>
    <dbReference type="NCBI Taxonomy" id="7067"/>
    <lineage>
        <taxon>Eukaryota</taxon>
        <taxon>Metazoa</taxon>
        <taxon>Ecdysozoa</taxon>
        <taxon>Arthropoda</taxon>
        <taxon>Hexapoda</taxon>
        <taxon>Insecta</taxon>
        <taxon>Pterygota</taxon>
        <taxon>Neoptera</taxon>
        <taxon>Endopterygota</taxon>
        <taxon>Coleoptera</taxon>
        <taxon>Polyphaga</taxon>
        <taxon>Cucujiformia</taxon>
        <taxon>Tenebrionidae</taxon>
        <taxon>Tenebrio</taxon>
    </lineage>
</organism>
<dbReference type="AlphaFoldDB" id="A0A8J6HAZ4"/>
<evidence type="ECO:0000313" key="3">
    <source>
        <dbReference type="Proteomes" id="UP000719412"/>
    </source>
</evidence>
<sequence>MSQKATRRARRQTADEDSTCKPPTPKPEESPPLAEEPETAPPQVPEEATNDVEKDNTTEDENGVDNKIEPETPQLSNGHEEQEKNELELSGKDTETEMDPLIVSDEPDPELVFEENSSEVESGKESPVLTRCKTRRSITRNIPTPKTPKSLEEDEETEQTESGNKDGDNHEELNVTFESCSENTSTKAVAGGDSTRLEYYIDKEASNLESNSFLQGNKNKTFGEALRHLSTRRTIRPISDQYRKRLLQTNLDKNLSATYPSRNSVERISSVGIKRKSCSEGEEEHGKRFKNDSPGFFSKFTSPLASIRNTFRSDLPSSTPKLTAYKDDKFLLEDDAVNSQLCEVNNGGERRWCSIM</sequence>
<feature type="compositionally biased region" description="Basic residues" evidence="1">
    <location>
        <begin position="1"/>
        <end position="11"/>
    </location>
</feature>
<protein>
    <submittedName>
        <fullName evidence="2">Uncharacterized protein</fullName>
    </submittedName>
</protein>
<dbReference type="EMBL" id="JABDTM020026876">
    <property type="protein sequence ID" value="KAH0811339.1"/>
    <property type="molecule type" value="Genomic_DNA"/>
</dbReference>
<feature type="region of interest" description="Disordered" evidence="1">
    <location>
        <begin position="1"/>
        <end position="171"/>
    </location>
</feature>
<reference evidence="2" key="1">
    <citation type="journal article" date="2020" name="J Insects Food Feed">
        <title>The yellow mealworm (Tenebrio molitor) genome: a resource for the emerging insects as food and feed industry.</title>
        <authorList>
            <person name="Eriksson T."/>
            <person name="Andere A."/>
            <person name="Kelstrup H."/>
            <person name="Emery V."/>
            <person name="Picard C."/>
        </authorList>
    </citation>
    <scope>NUCLEOTIDE SEQUENCE</scope>
    <source>
        <strain evidence="2">Stoneville</strain>
        <tissue evidence="2">Whole head</tissue>
    </source>
</reference>
<feature type="compositionally biased region" description="Basic and acidic residues" evidence="1">
    <location>
        <begin position="78"/>
        <end position="95"/>
    </location>
</feature>